<dbReference type="PANTHER" id="PTHR35333">
    <property type="entry name" value="BETA-LACTAMASE"/>
    <property type="match status" value="1"/>
</dbReference>
<sequence>MTPFRIASVVGVLLVFALTALRLLPGSPFAASAAARWGEPSQTTDRDASQAPSRGNRPAPTPTPSPTLPPLAVQPRPVKIDAVGWYSWAMMDTRTGKIVGSPNMAETNTTASLIKAWIGADYLRRAAEQNTKPSQSRMRQVSIMIRDSDNASASALWTQVGGSATVKRMISICKLTDSSTHQNNWSITRLSPRDITRLGACIADGRAAGPTWTDWLLNEMREVRGVGDFGIRKAFPAAEREQIAIKNGWVTRDAEGTWHVNCLAMGDGWTMGVMTRYPASKGYSYGAKICQNVAQQLRTPAATAGTDTTSTEPSAAPVSY</sequence>
<dbReference type="RefSeq" id="WP_377571574.1">
    <property type="nucleotide sequence ID" value="NZ_JBHTMP010000021.1"/>
</dbReference>
<name>A0ABW3YDE2_9ACTN</name>
<gene>
    <name evidence="2" type="ORF">ACFQ4H_15430</name>
</gene>
<keyword evidence="3" id="KW-1185">Reference proteome</keyword>
<dbReference type="Gene3D" id="3.40.710.10">
    <property type="entry name" value="DD-peptidase/beta-lactamase superfamily"/>
    <property type="match status" value="1"/>
</dbReference>
<accession>A0ABW3YDE2</accession>
<feature type="compositionally biased region" description="Pro residues" evidence="1">
    <location>
        <begin position="59"/>
        <end position="69"/>
    </location>
</feature>
<feature type="region of interest" description="Disordered" evidence="1">
    <location>
        <begin position="34"/>
        <end position="73"/>
    </location>
</feature>
<dbReference type="SUPFAM" id="SSF56601">
    <property type="entry name" value="beta-lactamase/transpeptidase-like"/>
    <property type="match status" value="1"/>
</dbReference>
<comment type="caution">
    <text evidence="2">The sequence shown here is derived from an EMBL/GenBank/DDBJ whole genome shotgun (WGS) entry which is preliminary data.</text>
</comment>
<feature type="region of interest" description="Disordered" evidence="1">
    <location>
        <begin position="301"/>
        <end position="320"/>
    </location>
</feature>
<dbReference type="InterPro" id="IPR012338">
    <property type="entry name" value="Beta-lactam/transpept-like"/>
</dbReference>
<dbReference type="Proteomes" id="UP001597260">
    <property type="component" value="Unassembled WGS sequence"/>
</dbReference>
<reference evidence="3" key="1">
    <citation type="journal article" date="2019" name="Int. J. Syst. Evol. Microbiol.">
        <title>The Global Catalogue of Microorganisms (GCM) 10K type strain sequencing project: providing services to taxonomists for standard genome sequencing and annotation.</title>
        <authorList>
            <consortium name="The Broad Institute Genomics Platform"/>
            <consortium name="The Broad Institute Genome Sequencing Center for Infectious Disease"/>
            <person name="Wu L."/>
            <person name="Ma J."/>
        </authorList>
    </citation>
    <scope>NUCLEOTIDE SEQUENCE [LARGE SCALE GENOMIC DNA]</scope>
    <source>
        <strain evidence="3">JCM 31037</strain>
    </source>
</reference>
<evidence type="ECO:0000313" key="2">
    <source>
        <dbReference type="EMBL" id="MFD1322488.1"/>
    </source>
</evidence>
<dbReference type="EMBL" id="JBHTMP010000021">
    <property type="protein sequence ID" value="MFD1322488.1"/>
    <property type="molecule type" value="Genomic_DNA"/>
</dbReference>
<dbReference type="InterPro" id="IPR000871">
    <property type="entry name" value="Beta-lactam_class-A"/>
</dbReference>
<organism evidence="2 3">
    <name type="scientific">Micromonospora sonneratiae</name>
    <dbReference type="NCBI Taxonomy" id="1184706"/>
    <lineage>
        <taxon>Bacteria</taxon>
        <taxon>Bacillati</taxon>
        <taxon>Actinomycetota</taxon>
        <taxon>Actinomycetes</taxon>
        <taxon>Micromonosporales</taxon>
        <taxon>Micromonosporaceae</taxon>
        <taxon>Micromonospora</taxon>
    </lineage>
</organism>
<evidence type="ECO:0000256" key="1">
    <source>
        <dbReference type="SAM" id="MobiDB-lite"/>
    </source>
</evidence>
<proteinExistence type="predicted"/>
<dbReference type="PANTHER" id="PTHR35333:SF3">
    <property type="entry name" value="BETA-LACTAMASE-TYPE TRANSPEPTIDASE FOLD CONTAINING PROTEIN"/>
    <property type="match status" value="1"/>
</dbReference>
<protein>
    <recommendedName>
        <fullName evidence="4">Beta-lactamase enzyme family protein</fullName>
    </recommendedName>
</protein>
<evidence type="ECO:0000313" key="3">
    <source>
        <dbReference type="Proteomes" id="UP001597260"/>
    </source>
</evidence>
<evidence type="ECO:0008006" key="4">
    <source>
        <dbReference type="Google" id="ProtNLM"/>
    </source>
</evidence>